<dbReference type="InterPro" id="IPR047199">
    <property type="entry name" value="CorA-like"/>
</dbReference>
<dbReference type="PANTHER" id="PTHR47891:SF2">
    <property type="entry name" value="MAGNESIUM AND COBALT TRANSPORTER"/>
    <property type="match status" value="1"/>
</dbReference>
<dbReference type="SUPFAM" id="SSF143865">
    <property type="entry name" value="CorA soluble domain-like"/>
    <property type="match status" value="1"/>
</dbReference>
<dbReference type="EMBL" id="JACHFQ010000003">
    <property type="protein sequence ID" value="MBB5225806.1"/>
    <property type="molecule type" value="Genomic_DNA"/>
</dbReference>
<reference evidence="7 8" key="1">
    <citation type="submission" date="2020-08" db="EMBL/GenBank/DDBJ databases">
        <title>Genomic Encyclopedia of Type Strains, Phase IV (KMG-IV): sequencing the most valuable type-strain genomes for metagenomic binning, comparative biology and taxonomic classification.</title>
        <authorList>
            <person name="Goeker M."/>
        </authorList>
    </citation>
    <scope>NUCLEOTIDE SEQUENCE [LARGE SCALE GENOMIC DNA]</scope>
    <source>
        <strain evidence="7 8">DSM 103462</strain>
    </source>
</reference>
<comment type="caution">
    <text evidence="7">The sequence shown here is derived from an EMBL/GenBank/DDBJ whole genome shotgun (WGS) entry which is preliminary data.</text>
</comment>
<evidence type="ECO:0000256" key="1">
    <source>
        <dbReference type="ARBA" id="ARBA00004141"/>
    </source>
</evidence>
<evidence type="ECO:0000313" key="7">
    <source>
        <dbReference type="EMBL" id="MBB5225806.1"/>
    </source>
</evidence>
<keyword evidence="5 6" id="KW-0472">Membrane</keyword>
<dbReference type="CDD" id="cd12827">
    <property type="entry name" value="EcCorA_ZntB-like_u2"/>
    <property type="match status" value="1"/>
</dbReference>
<evidence type="ECO:0000256" key="4">
    <source>
        <dbReference type="ARBA" id="ARBA00022989"/>
    </source>
</evidence>
<proteinExistence type="inferred from homology"/>
<dbReference type="SUPFAM" id="SSF144083">
    <property type="entry name" value="Magnesium transport protein CorA, transmembrane region"/>
    <property type="match status" value="1"/>
</dbReference>
<dbReference type="Proteomes" id="UP000518887">
    <property type="component" value="Unassembled WGS sequence"/>
</dbReference>
<dbReference type="Gene3D" id="1.20.58.340">
    <property type="entry name" value="Magnesium transport protein CorA, transmembrane region"/>
    <property type="match status" value="2"/>
</dbReference>
<dbReference type="InterPro" id="IPR045861">
    <property type="entry name" value="CorA_cytoplasmic_dom"/>
</dbReference>
<dbReference type="GO" id="GO:0016020">
    <property type="term" value="C:membrane"/>
    <property type="evidence" value="ECO:0007669"/>
    <property type="project" value="UniProtKB-SubCell"/>
</dbReference>
<keyword evidence="4 6" id="KW-1133">Transmembrane helix</keyword>
<dbReference type="Pfam" id="PF01544">
    <property type="entry name" value="CorA"/>
    <property type="match status" value="1"/>
</dbReference>
<comment type="similarity">
    <text evidence="2">Belongs to the CorA metal ion transporter (MIT) (TC 1.A.35) family.</text>
</comment>
<dbReference type="Gene3D" id="3.30.460.20">
    <property type="entry name" value="CorA soluble domain-like"/>
    <property type="match status" value="1"/>
</dbReference>
<keyword evidence="8" id="KW-1185">Reference proteome</keyword>
<dbReference type="InterPro" id="IPR045863">
    <property type="entry name" value="CorA_TM1_TM2"/>
</dbReference>
<comment type="subcellular location">
    <subcellularLocation>
        <location evidence="1">Membrane</location>
        <topology evidence="1">Multi-pass membrane protein</topology>
    </subcellularLocation>
</comment>
<name>A0A7W8G8K7_9SPIR</name>
<dbReference type="PANTHER" id="PTHR47891">
    <property type="entry name" value="TRANSPORTER-RELATED"/>
    <property type="match status" value="1"/>
</dbReference>
<organism evidence="7 8">
    <name type="scientific">Treponema ruminis</name>
    <dbReference type="NCBI Taxonomy" id="744515"/>
    <lineage>
        <taxon>Bacteria</taxon>
        <taxon>Pseudomonadati</taxon>
        <taxon>Spirochaetota</taxon>
        <taxon>Spirochaetia</taxon>
        <taxon>Spirochaetales</taxon>
        <taxon>Treponemataceae</taxon>
        <taxon>Treponema</taxon>
    </lineage>
</organism>
<feature type="transmembrane region" description="Helical" evidence="6">
    <location>
        <begin position="260"/>
        <end position="279"/>
    </location>
</feature>
<evidence type="ECO:0000256" key="2">
    <source>
        <dbReference type="ARBA" id="ARBA00009765"/>
    </source>
</evidence>
<protein>
    <submittedName>
        <fullName evidence="7">Magnesium transporter</fullName>
    </submittedName>
</protein>
<dbReference type="AlphaFoldDB" id="A0A7W8G8K7"/>
<dbReference type="GO" id="GO:0046873">
    <property type="term" value="F:metal ion transmembrane transporter activity"/>
    <property type="evidence" value="ECO:0007669"/>
    <property type="project" value="InterPro"/>
</dbReference>
<keyword evidence="3 6" id="KW-0812">Transmembrane</keyword>
<evidence type="ECO:0000256" key="3">
    <source>
        <dbReference type="ARBA" id="ARBA00022692"/>
    </source>
</evidence>
<evidence type="ECO:0000313" key="8">
    <source>
        <dbReference type="Proteomes" id="UP000518887"/>
    </source>
</evidence>
<evidence type="ECO:0000256" key="5">
    <source>
        <dbReference type="ARBA" id="ARBA00023136"/>
    </source>
</evidence>
<dbReference type="InterPro" id="IPR002523">
    <property type="entry name" value="MgTranspt_CorA/ZnTranspt_ZntB"/>
</dbReference>
<accession>A0A7W8G8K7</accession>
<dbReference type="RefSeq" id="WP_184658438.1">
    <property type="nucleotide sequence ID" value="NZ_CP031518.1"/>
</dbReference>
<sequence length="328" mass="38182">MINYWIQEDNQFVKISREELSQIESDRRLWIDARRVSQDEITFLQTEYKLDPELLLDVMDQDELSRIENWDDYVLSIMRLPVFTPNAEVSYSTAPVGAVIFPDKIITICWTDCEVLKDLSANRIKGLSLSDFPAFLIRILARSDIMFLRYLKEIIRRVTSIQNELHEQIENAELIQLLNLEKSLTYFTTSLKANQLLLEKIRRTRILKLDSDDQEWLDDVEIDNRQAMEMADTYSSITTGVMDAFANVISNNMNVTMKKLTVISLVLMIMSFITSFWGMNIRLPWSTSNSWAGFFCITGLCIISGAVAYIFMNLRPVKKVKKNKKRKK</sequence>
<feature type="transmembrane region" description="Helical" evidence="6">
    <location>
        <begin position="291"/>
        <end position="312"/>
    </location>
</feature>
<evidence type="ECO:0000256" key="6">
    <source>
        <dbReference type="SAM" id="Phobius"/>
    </source>
</evidence>
<gene>
    <name evidence="7" type="ORF">HNP76_001163</name>
</gene>